<evidence type="ECO:0000313" key="3">
    <source>
        <dbReference type="Proteomes" id="UP001521116"/>
    </source>
</evidence>
<evidence type="ECO:0000256" key="1">
    <source>
        <dbReference type="SAM" id="MobiDB-lite"/>
    </source>
</evidence>
<evidence type="ECO:0000313" key="2">
    <source>
        <dbReference type="EMBL" id="KAL1632207.1"/>
    </source>
</evidence>
<comment type="caution">
    <text evidence="2">The sequence shown here is derived from an EMBL/GenBank/DDBJ whole genome shotgun (WGS) entry which is preliminary data.</text>
</comment>
<dbReference type="Proteomes" id="UP001521116">
    <property type="component" value="Unassembled WGS sequence"/>
</dbReference>
<name>A0ABR3SYN9_9PEZI</name>
<sequence>MAKHHLLNRSDAEGANNAVNGLPDHGSRAAGSTRSLAGVTIPYDIWTRIVAELDFETLKSLRCCSKWFALETSRLLFAKITVDLDKGGIERIVTIAGNKTLARLVRKLCIEPPNILPECTSHSWLIGDPPDDLMSTIPYTRSRGENSRRTNNQAIAPGCDLTRDQRNYLALDDALLSFVNLENVDLDLGWRFITSWHRLSIPYESINQDQPPQVSAAPTAFLLRSLGWRNAFCNGVVSLNIHGKVPRWEPQDLESVWDEDRWALPQTKKTTAEVQMQADLMKDAFSRLNTLKIDLEVSGLVLPAARMLAGYLNAARELKRLHLGIQQRAVNPPLFRSPDTLDTFIQFGVTWPRLKALTLNMHFSAAALLSALSSVAPTLESVNLTDCRLVCDSSWPQVYDKMRDVPFEALCQLRFSGNYDCNENIGQKAPEEKISLEKSVRHFSEVQGPVDSTIEQGYGLGIYDYILRKTDQKPPLYSFNIRHDHDGLG</sequence>
<gene>
    <name evidence="2" type="ORF">SLS56_003941</name>
</gene>
<protein>
    <recommendedName>
        <fullName evidence="4">F-box domain-containing protein</fullName>
    </recommendedName>
</protein>
<keyword evidence="3" id="KW-1185">Reference proteome</keyword>
<dbReference type="EMBL" id="JAJVDC020000033">
    <property type="protein sequence ID" value="KAL1632207.1"/>
    <property type="molecule type" value="Genomic_DNA"/>
</dbReference>
<accession>A0ABR3SYN9</accession>
<feature type="region of interest" description="Disordered" evidence="1">
    <location>
        <begin position="1"/>
        <end position="31"/>
    </location>
</feature>
<proteinExistence type="predicted"/>
<organism evidence="2 3">
    <name type="scientific">Neofusicoccum ribis</name>
    <dbReference type="NCBI Taxonomy" id="45134"/>
    <lineage>
        <taxon>Eukaryota</taxon>
        <taxon>Fungi</taxon>
        <taxon>Dikarya</taxon>
        <taxon>Ascomycota</taxon>
        <taxon>Pezizomycotina</taxon>
        <taxon>Dothideomycetes</taxon>
        <taxon>Dothideomycetes incertae sedis</taxon>
        <taxon>Botryosphaeriales</taxon>
        <taxon>Botryosphaeriaceae</taxon>
        <taxon>Neofusicoccum</taxon>
    </lineage>
</organism>
<reference evidence="2 3" key="1">
    <citation type="submission" date="2024-02" db="EMBL/GenBank/DDBJ databases">
        <title>De novo assembly and annotation of 12 fungi associated with fruit tree decline syndrome in Ontario, Canada.</title>
        <authorList>
            <person name="Sulman M."/>
            <person name="Ellouze W."/>
            <person name="Ilyukhin E."/>
        </authorList>
    </citation>
    <scope>NUCLEOTIDE SEQUENCE [LARGE SCALE GENOMIC DNA]</scope>
    <source>
        <strain evidence="2 3">M1-105</strain>
    </source>
</reference>
<evidence type="ECO:0008006" key="4">
    <source>
        <dbReference type="Google" id="ProtNLM"/>
    </source>
</evidence>